<reference evidence="1" key="1">
    <citation type="submission" date="2023-12" db="EMBL/GenBank/DDBJ databases">
        <title>Diversity of Rhizobium in root nodule of phaseolus vulgaris.</title>
        <authorList>
            <person name="Wang H."/>
        </authorList>
    </citation>
    <scope>NUCLEOTIDE SEQUENCE</scope>
    <source>
        <strain evidence="1">MJ31</strain>
    </source>
</reference>
<dbReference type="EMBL" id="JAYESG010000001">
    <property type="protein sequence ID" value="MEA3515998.1"/>
    <property type="molecule type" value="Genomic_DNA"/>
</dbReference>
<accession>A0ACC6MRK8</accession>
<dbReference type="Proteomes" id="UP001304050">
    <property type="component" value="Unassembled WGS sequence"/>
</dbReference>
<name>A0ACC6MRK8_9HYPH</name>
<organism evidence="1 2">
    <name type="scientific">Rhizobium mulingense</name>
    <dbReference type="NCBI Taxonomy" id="3031128"/>
    <lineage>
        <taxon>Bacteria</taxon>
        <taxon>Pseudomonadati</taxon>
        <taxon>Pseudomonadota</taxon>
        <taxon>Alphaproteobacteria</taxon>
        <taxon>Hyphomicrobiales</taxon>
        <taxon>Rhizobiaceae</taxon>
        <taxon>Rhizobium/Agrobacterium group</taxon>
        <taxon>Rhizobium</taxon>
    </lineage>
</organism>
<protein>
    <submittedName>
        <fullName evidence="1">Uncharacterized protein</fullName>
    </submittedName>
</protein>
<evidence type="ECO:0000313" key="1">
    <source>
        <dbReference type="EMBL" id="MEA3515998.1"/>
    </source>
</evidence>
<evidence type="ECO:0000313" key="2">
    <source>
        <dbReference type="Proteomes" id="UP001304050"/>
    </source>
</evidence>
<proteinExistence type="predicted"/>
<gene>
    <name evidence="1" type="ORF">U8465_02340</name>
</gene>
<keyword evidence="2" id="KW-1185">Reference proteome</keyword>
<sequence>MRKSAPALILGLVLALAALAVFAVSRGSDYDRSPLGNKGLELWLQTKGIPVVRSDPHLVQARSKISLRIIPLSIRQGEAVTPRSDDETEGLDPENPVVEADQYALPTLIVLPKWRGSVSTDGVASAAGLVDLADIRGELDRIGYSDLGLNRSGKGFEEAHPRLKQDQPISIALYRAQTFDLARLPSSCRELAGTLTGALLIHCENYHHAYLLSDPDLLNNHGLALADNAAFAVSLVQSLRGAAETRPIYLDTSGEPLDSETAVDEGQSYERSTTDLKRFFAYPLSAIWGTVLLVAAICFWRGAYRFGPPLREVSGNIELSKTAAIEATARLLRLSGNDGRMTGQFVLHLLADKAQLLFGSGAGNQAGIARLFQRLAHQDKAAAQALHAAAEGLIERGHIMTRSDLHRNLETFRKLLGSFEFGSS</sequence>
<comment type="caution">
    <text evidence="1">The sequence shown here is derived from an EMBL/GenBank/DDBJ whole genome shotgun (WGS) entry which is preliminary data.</text>
</comment>